<dbReference type="EMBL" id="CP036259">
    <property type="protein sequence ID" value="QDR80619.1"/>
    <property type="molecule type" value="Genomic_DNA"/>
</dbReference>
<evidence type="ECO:0000256" key="1">
    <source>
        <dbReference type="ARBA" id="ARBA00022729"/>
    </source>
</evidence>
<dbReference type="Pfam" id="PF12229">
    <property type="entry name" value="PG_binding_4"/>
    <property type="match status" value="1"/>
</dbReference>
<evidence type="ECO:0000313" key="4">
    <source>
        <dbReference type="EMBL" id="QDR80619.1"/>
    </source>
</evidence>
<dbReference type="Pfam" id="PF07501">
    <property type="entry name" value="G5"/>
    <property type="match status" value="1"/>
</dbReference>
<dbReference type="PANTHER" id="PTHR35788:SF1">
    <property type="entry name" value="EXPORTED PROTEIN"/>
    <property type="match status" value="1"/>
</dbReference>
<accession>A0A517DTF0</accession>
<evidence type="ECO:0000259" key="3">
    <source>
        <dbReference type="PROSITE" id="PS51109"/>
    </source>
</evidence>
<dbReference type="InterPro" id="IPR052913">
    <property type="entry name" value="Glycopeptide_resist_protein"/>
</dbReference>
<name>A0A517DTF0_9FIRM</name>
<feature type="domain" description="G5" evidence="3">
    <location>
        <begin position="376"/>
        <end position="455"/>
    </location>
</feature>
<dbReference type="Proteomes" id="UP000320776">
    <property type="component" value="Chromosome"/>
</dbReference>
<gene>
    <name evidence="4" type="ORF">SPTER_19490</name>
</gene>
<keyword evidence="2" id="KW-1133">Transmembrane helix</keyword>
<keyword evidence="1" id="KW-0732">Signal</keyword>
<dbReference type="InterPro" id="IPR022029">
    <property type="entry name" value="YoaR-like_PG-bd"/>
</dbReference>
<dbReference type="InterPro" id="IPR007391">
    <property type="entry name" value="Vancomycin_resist_VanW"/>
</dbReference>
<organism evidence="4 5">
    <name type="scientific">Sporomusa termitida</name>
    <dbReference type="NCBI Taxonomy" id="2377"/>
    <lineage>
        <taxon>Bacteria</taxon>
        <taxon>Bacillati</taxon>
        <taxon>Bacillota</taxon>
        <taxon>Negativicutes</taxon>
        <taxon>Selenomonadales</taxon>
        <taxon>Sporomusaceae</taxon>
        <taxon>Sporomusa</taxon>
    </lineage>
</organism>
<keyword evidence="2" id="KW-0472">Membrane</keyword>
<dbReference type="PANTHER" id="PTHR35788">
    <property type="entry name" value="EXPORTED PROTEIN-RELATED"/>
    <property type="match status" value="1"/>
</dbReference>
<sequence length="462" mass="51310">MCSVQTVTTRNANIILFLIIILLFSFVSMIAANSAFMVTNKIYQGVSVGDIDVGGLSIVEAEQEIAAVFKERTSEATIALMYNNKQWRITAQDIELSINAGELARQAYAVGRTGNIIERLKERYLAVNQGYSLLLTVHYNYDKLGSELRNIAKQIERQPENAKLKPSRTLAHIGIFPEVVGRKVDLDKTIAAVTAKLNTHLTFRVNVVVEELMPAVVSNDLVHIDGLIASYTTHFDPWDQNRTQNVLLAAKSVNDILVRAGEVFSFNDIVGLRLDKFGYKEAPVYLNGVLVPDWGGGVCQVSSTLYNAVLLADLAIEERTAHFRPPGYVPLGQDATVADNQLDFRFKNTSLHNIYITGEVFGNQLVINIFGKQLENPPHISVIATDKRILEPNTLIKQDPNLELGKEVTDVEGQKGFLVSTHRIKKVDGKIVAREFLAADEFEPVDKIVRVGTKIPPNEQKK</sequence>
<dbReference type="PROSITE" id="PS51109">
    <property type="entry name" value="G5"/>
    <property type="match status" value="1"/>
</dbReference>
<dbReference type="KEGG" id="sted:SPTER_19490"/>
<dbReference type="Gene3D" id="2.20.230.10">
    <property type="entry name" value="Resuscitation-promoting factor rpfb"/>
    <property type="match status" value="1"/>
</dbReference>
<dbReference type="SMART" id="SM01208">
    <property type="entry name" value="G5"/>
    <property type="match status" value="1"/>
</dbReference>
<dbReference type="AlphaFoldDB" id="A0A517DTF0"/>
<feature type="transmembrane region" description="Helical" evidence="2">
    <location>
        <begin position="12"/>
        <end position="32"/>
    </location>
</feature>
<proteinExistence type="predicted"/>
<evidence type="ECO:0000313" key="5">
    <source>
        <dbReference type="Proteomes" id="UP000320776"/>
    </source>
</evidence>
<reference evidence="4 5" key="1">
    <citation type="submission" date="2019-02" db="EMBL/GenBank/DDBJ databases">
        <title>Closed genome of Sporomusa termitida DSM 4440.</title>
        <authorList>
            <person name="Poehlein A."/>
            <person name="Daniel R."/>
        </authorList>
    </citation>
    <scope>NUCLEOTIDE SEQUENCE [LARGE SCALE GENOMIC DNA]</scope>
    <source>
        <strain evidence="4 5">DSM 4440</strain>
    </source>
</reference>
<protein>
    <submittedName>
        <fullName evidence="4">VanW like protein</fullName>
    </submittedName>
</protein>
<evidence type="ECO:0000256" key="2">
    <source>
        <dbReference type="SAM" id="Phobius"/>
    </source>
</evidence>
<dbReference type="InterPro" id="IPR011098">
    <property type="entry name" value="G5_dom"/>
</dbReference>
<keyword evidence="5" id="KW-1185">Reference proteome</keyword>
<keyword evidence="2" id="KW-0812">Transmembrane</keyword>
<dbReference type="Pfam" id="PF04294">
    <property type="entry name" value="VanW"/>
    <property type="match status" value="1"/>
</dbReference>